<comment type="subunit">
    <text evidence="4">Part of the 50S ribosomal subunit. Contacts protein L20.</text>
</comment>
<gene>
    <name evidence="4" type="primary">rplU</name>
    <name evidence="7" type="ORF">HMPREF3180_01163</name>
    <name evidence="6" type="ORF">JMUB3933_1309</name>
</gene>
<evidence type="ECO:0000256" key="2">
    <source>
        <dbReference type="ARBA" id="ARBA00022980"/>
    </source>
</evidence>
<evidence type="ECO:0000256" key="4">
    <source>
        <dbReference type="HAMAP-Rule" id="MF_01363"/>
    </source>
</evidence>
<evidence type="ECO:0000313" key="8">
    <source>
        <dbReference type="Proteomes" id="UP000070483"/>
    </source>
</evidence>
<keyword evidence="4 5" id="KW-0694">RNA-binding</keyword>
<dbReference type="STRING" id="157687.HMPREF3180_01163"/>
<accession>A0A134ACP0</accession>
<proteinExistence type="inferred from homology"/>
<keyword evidence="4 5" id="KW-0699">rRNA-binding</keyword>
<dbReference type="PATRIC" id="fig|157687.3.peg.1157"/>
<dbReference type="GO" id="GO:1990904">
    <property type="term" value="C:ribonucleoprotein complex"/>
    <property type="evidence" value="ECO:0007669"/>
    <property type="project" value="UniProtKB-KW"/>
</dbReference>
<dbReference type="GO" id="GO:0003735">
    <property type="term" value="F:structural constituent of ribosome"/>
    <property type="evidence" value="ECO:0007669"/>
    <property type="project" value="InterPro"/>
</dbReference>
<reference evidence="6 9" key="3">
    <citation type="submission" date="2019-07" db="EMBL/GenBank/DDBJ databases">
        <title>Complete Genome Sequence of Leptotrichia wadei Strain JMUB3933.</title>
        <authorList>
            <person name="Watanabe S."/>
            <person name="Cui L."/>
        </authorList>
    </citation>
    <scope>NUCLEOTIDE SEQUENCE [LARGE SCALE GENOMIC DNA]</scope>
    <source>
        <strain evidence="6 9">JMUB3933</strain>
    </source>
</reference>
<dbReference type="GO" id="GO:0019843">
    <property type="term" value="F:rRNA binding"/>
    <property type="evidence" value="ECO:0007669"/>
    <property type="project" value="UniProtKB-UniRule"/>
</dbReference>
<dbReference type="GO" id="GO:0005840">
    <property type="term" value="C:ribosome"/>
    <property type="evidence" value="ECO:0007669"/>
    <property type="project" value="UniProtKB-KW"/>
</dbReference>
<evidence type="ECO:0000313" key="6">
    <source>
        <dbReference type="EMBL" id="BBM47808.1"/>
    </source>
</evidence>
<organism evidence="7 8">
    <name type="scientific">Leptotrichia wadei</name>
    <dbReference type="NCBI Taxonomy" id="157687"/>
    <lineage>
        <taxon>Bacteria</taxon>
        <taxon>Fusobacteriati</taxon>
        <taxon>Fusobacteriota</taxon>
        <taxon>Fusobacteriia</taxon>
        <taxon>Fusobacteriales</taxon>
        <taxon>Leptotrichiaceae</taxon>
        <taxon>Leptotrichia</taxon>
    </lineage>
</organism>
<reference evidence="7" key="1">
    <citation type="submission" date="2016-01" db="EMBL/GenBank/DDBJ databases">
        <authorList>
            <person name="Oliw E.H."/>
        </authorList>
    </citation>
    <scope>NUCLEOTIDE SEQUENCE [LARGE SCALE GENOMIC DNA]</scope>
    <source>
        <strain evidence="7">KA00185</strain>
    </source>
</reference>
<evidence type="ECO:0000256" key="5">
    <source>
        <dbReference type="RuleBase" id="RU000562"/>
    </source>
</evidence>
<reference evidence="8" key="2">
    <citation type="submission" date="2016-01" db="EMBL/GenBank/DDBJ databases">
        <authorList>
            <person name="Mitreva M."/>
            <person name="Pepin K.H."/>
            <person name="Mihindukulasuriya K.A."/>
            <person name="Fulton R."/>
            <person name="Fronick C."/>
            <person name="O'Laughlin M."/>
            <person name="Miner T."/>
            <person name="Herter B."/>
            <person name="Rosa B.A."/>
            <person name="Cordes M."/>
            <person name="Tomlinson C."/>
            <person name="Wollam A."/>
            <person name="Palsikar V.B."/>
            <person name="Mardis E.R."/>
            <person name="Wilson R.K."/>
        </authorList>
    </citation>
    <scope>NUCLEOTIDE SEQUENCE [LARGE SCALE GENOMIC DNA]</scope>
    <source>
        <strain evidence="8">KA00185</strain>
    </source>
</reference>
<dbReference type="InterPro" id="IPR036164">
    <property type="entry name" value="bL21-like_sf"/>
</dbReference>
<dbReference type="Pfam" id="PF00829">
    <property type="entry name" value="Ribosomal_L21p"/>
    <property type="match status" value="1"/>
</dbReference>
<dbReference type="PANTHER" id="PTHR21349:SF0">
    <property type="entry name" value="LARGE RIBOSOMAL SUBUNIT PROTEIN BL21M"/>
    <property type="match status" value="1"/>
</dbReference>
<dbReference type="HAMAP" id="MF_01363">
    <property type="entry name" value="Ribosomal_bL21"/>
    <property type="match status" value="1"/>
</dbReference>
<keyword evidence="8" id="KW-1185">Reference proteome</keyword>
<dbReference type="NCBIfam" id="TIGR00061">
    <property type="entry name" value="L21"/>
    <property type="match status" value="1"/>
</dbReference>
<dbReference type="AlphaFoldDB" id="A0A134ACP0"/>
<dbReference type="InterPro" id="IPR028909">
    <property type="entry name" value="bL21-like"/>
</dbReference>
<evidence type="ECO:0000313" key="7">
    <source>
        <dbReference type="EMBL" id="KXB65483.1"/>
    </source>
</evidence>
<name>A0A134ACP0_9FUSO</name>
<dbReference type="SUPFAM" id="SSF141091">
    <property type="entry name" value="L21p-like"/>
    <property type="match status" value="1"/>
</dbReference>
<sequence length="102" mass="11154">MFAVIKTGGKQYKVEVGTVLKVEKLAADVDSDIEINEVLLVGEGDNVTVGTPVVEGAKVVATVKSHGKADKKINFKYNKKTYYRKKGHRQSFTAIEIKSINA</sequence>
<evidence type="ECO:0000313" key="9">
    <source>
        <dbReference type="Proteomes" id="UP000321397"/>
    </source>
</evidence>
<dbReference type="InterPro" id="IPR001787">
    <property type="entry name" value="Ribosomal_bL21"/>
</dbReference>
<evidence type="ECO:0000256" key="3">
    <source>
        <dbReference type="ARBA" id="ARBA00023274"/>
    </source>
</evidence>
<comment type="function">
    <text evidence="4 5">This protein binds to 23S rRNA in the presence of protein L20.</text>
</comment>
<dbReference type="Proteomes" id="UP000321397">
    <property type="component" value="Chromosome"/>
</dbReference>
<evidence type="ECO:0000256" key="1">
    <source>
        <dbReference type="ARBA" id="ARBA00008563"/>
    </source>
</evidence>
<dbReference type="EMBL" id="AP019834">
    <property type="protein sequence ID" value="BBM47808.1"/>
    <property type="molecule type" value="Genomic_DNA"/>
</dbReference>
<dbReference type="PANTHER" id="PTHR21349">
    <property type="entry name" value="50S RIBOSOMAL PROTEIN L21"/>
    <property type="match status" value="1"/>
</dbReference>
<dbReference type="EMBL" id="LSDD01000089">
    <property type="protein sequence ID" value="KXB65483.1"/>
    <property type="molecule type" value="Genomic_DNA"/>
</dbReference>
<dbReference type="RefSeq" id="WP_021769501.1">
    <property type="nucleotide sequence ID" value="NZ_AP019834.1"/>
</dbReference>
<dbReference type="GO" id="GO:0005737">
    <property type="term" value="C:cytoplasm"/>
    <property type="evidence" value="ECO:0007669"/>
    <property type="project" value="UniProtKB-ARBA"/>
</dbReference>
<protein>
    <recommendedName>
        <fullName evidence="4">Large ribosomal subunit protein bL21</fullName>
    </recommendedName>
</protein>
<keyword evidence="3 4" id="KW-0687">Ribonucleoprotein</keyword>
<dbReference type="Proteomes" id="UP000070483">
    <property type="component" value="Unassembled WGS sequence"/>
</dbReference>
<dbReference type="GO" id="GO:0006412">
    <property type="term" value="P:translation"/>
    <property type="evidence" value="ECO:0007669"/>
    <property type="project" value="UniProtKB-UniRule"/>
</dbReference>
<comment type="similarity">
    <text evidence="1 4 5">Belongs to the bacterial ribosomal protein bL21 family.</text>
</comment>
<keyword evidence="2 4" id="KW-0689">Ribosomal protein</keyword>
<dbReference type="OrthoDB" id="9813334at2"/>